<organism evidence="2 3">
    <name type="scientific">Haemophilus parainfluenzae (strain T3T1)</name>
    <dbReference type="NCBI Taxonomy" id="862965"/>
    <lineage>
        <taxon>Bacteria</taxon>
        <taxon>Pseudomonadati</taxon>
        <taxon>Pseudomonadota</taxon>
        <taxon>Gammaproteobacteria</taxon>
        <taxon>Pasteurellales</taxon>
        <taxon>Pasteurellaceae</taxon>
        <taxon>Haemophilus</taxon>
    </lineage>
</organism>
<accession>A0AB33QKJ2</accession>
<name>A0AB33QKJ2_HAEP3</name>
<evidence type="ECO:0000256" key="1">
    <source>
        <dbReference type="SAM" id="Phobius"/>
    </source>
</evidence>
<keyword evidence="1" id="KW-0812">Transmembrane</keyword>
<keyword evidence="1" id="KW-1133">Transmembrane helix</keyword>
<keyword evidence="1" id="KW-0472">Membrane</keyword>
<gene>
    <name evidence="2" type="ordered locus">PARA_05990</name>
</gene>
<feature type="transmembrane region" description="Helical" evidence="1">
    <location>
        <begin position="6"/>
        <end position="26"/>
    </location>
</feature>
<reference evidence="3" key="1">
    <citation type="submission" date="2010-07" db="EMBL/GenBank/DDBJ databases">
        <title>The genome sequence of Haemophilus parainfluenzae T3T1.</title>
        <authorList>
            <person name="Crook D."/>
            <person name="Hood D."/>
            <person name="Moxon R."/>
            <person name="Parkhill J."/>
            <person name="Aslett M."/>
            <person name="Bentley S.D."/>
        </authorList>
    </citation>
    <scope>NUCLEOTIDE SEQUENCE [LARGE SCALE GENOMIC DNA]</scope>
    <source>
        <strain evidence="3">T3T1</strain>
    </source>
</reference>
<dbReference type="EMBL" id="FQ312002">
    <property type="protein sequence ID" value="CBW14706.1"/>
    <property type="molecule type" value="Genomic_DNA"/>
</dbReference>
<evidence type="ECO:0000313" key="3">
    <source>
        <dbReference type="Proteomes" id="UP000007052"/>
    </source>
</evidence>
<sequence>MLLLPKYPPLIAIPPVIPFLCPLVLLRKLVSPTRLFTCSKN</sequence>
<evidence type="ECO:0000313" key="2">
    <source>
        <dbReference type="EMBL" id="CBW14706.1"/>
    </source>
</evidence>
<dbReference type="AlphaFoldDB" id="A0AB33QKJ2"/>
<protein>
    <submittedName>
        <fullName evidence="2">Uncharacterized protein</fullName>
    </submittedName>
</protein>
<proteinExistence type="predicted"/>
<dbReference type="Proteomes" id="UP000007052">
    <property type="component" value="Chromosome"/>
</dbReference>
<dbReference type="KEGG" id="hpr:PARA_05990"/>